<evidence type="ECO:0000256" key="4">
    <source>
        <dbReference type="ARBA" id="ARBA00005975"/>
    </source>
</evidence>
<evidence type="ECO:0000256" key="2">
    <source>
        <dbReference type="ARBA" id="ARBA00004481"/>
    </source>
</evidence>
<dbReference type="AlphaFoldDB" id="A0A8R2M054"/>
<evidence type="ECO:0000256" key="6">
    <source>
        <dbReference type="ARBA" id="ARBA00022833"/>
    </source>
</evidence>
<keyword evidence="10" id="KW-1185">Reference proteome</keyword>
<keyword evidence="6" id="KW-0862">Zinc</keyword>
<evidence type="ECO:0000313" key="10">
    <source>
        <dbReference type="Proteomes" id="UP000005204"/>
    </source>
</evidence>
<dbReference type="Pfam" id="PF10601">
    <property type="entry name" value="zf-LITAF-like"/>
    <property type="match status" value="1"/>
</dbReference>
<dbReference type="Proteomes" id="UP000005204">
    <property type="component" value="Unassembled WGS sequence"/>
</dbReference>
<evidence type="ECO:0000256" key="1">
    <source>
        <dbReference type="ARBA" id="ARBA00004414"/>
    </source>
</evidence>
<evidence type="ECO:0000256" key="3">
    <source>
        <dbReference type="ARBA" id="ARBA00004630"/>
    </source>
</evidence>
<reference evidence="10" key="1">
    <citation type="journal article" date="2008" name="Insect Biochem. Mol. Biol.">
        <title>The genome of a lepidopteran model insect, the silkworm Bombyx mori.</title>
        <authorList>
            <consortium name="International Silkworm Genome Consortium"/>
        </authorList>
    </citation>
    <scope>NUCLEOTIDE SEQUENCE [LARGE SCALE GENOMIC DNA]</scope>
    <source>
        <strain evidence="10">p50T</strain>
    </source>
</reference>
<dbReference type="PANTHER" id="PTHR23292">
    <property type="entry name" value="LIPOPOLYSACCHARIDE-INDUCED TUMOR NECROSIS FACTOR-ALPHA FACTOR"/>
    <property type="match status" value="1"/>
</dbReference>
<evidence type="ECO:0000256" key="7">
    <source>
        <dbReference type="ARBA" id="ARBA00023136"/>
    </source>
</evidence>
<accession>A0A8R2M054</accession>
<dbReference type="GO" id="GO:0008270">
    <property type="term" value="F:zinc ion binding"/>
    <property type="evidence" value="ECO:0007669"/>
    <property type="project" value="TreeGrafter"/>
</dbReference>
<keyword evidence="7" id="KW-0472">Membrane</keyword>
<sequence length="175" mass="19323">MNEKCSRAANRMHAITHSKTGDRRTRTYGIVFVPTLYIACREITTKMANFEHKGNLSGANYGPPPQNPPPYNYQPQQVPYANVPIVPVVAPQQFVTVVQARPMGPEPSSLTCPSCNAVIVTRVQHDASSKTHLFALILCLIGCWPCACIPYCMESCQNATHYCPNCNAYIGTYTN</sequence>
<organism evidence="9 10">
    <name type="scientific">Bombyx mori</name>
    <name type="common">Silk moth</name>
    <dbReference type="NCBI Taxonomy" id="7091"/>
    <lineage>
        <taxon>Eukaryota</taxon>
        <taxon>Metazoa</taxon>
        <taxon>Ecdysozoa</taxon>
        <taxon>Arthropoda</taxon>
        <taxon>Hexapoda</taxon>
        <taxon>Insecta</taxon>
        <taxon>Pterygota</taxon>
        <taxon>Neoptera</taxon>
        <taxon>Endopterygota</taxon>
        <taxon>Lepidoptera</taxon>
        <taxon>Glossata</taxon>
        <taxon>Ditrysia</taxon>
        <taxon>Bombycoidea</taxon>
        <taxon>Bombycidae</taxon>
        <taxon>Bombycinae</taxon>
        <taxon>Bombyx</taxon>
    </lineage>
</organism>
<dbReference type="GO" id="GO:0031902">
    <property type="term" value="C:late endosome membrane"/>
    <property type="evidence" value="ECO:0007669"/>
    <property type="project" value="UniProtKB-SubCell"/>
</dbReference>
<proteinExistence type="inferred from homology"/>
<evidence type="ECO:0000313" key="9">
    <source>
        <dbReference type="EnsemblMetazoa" id="XP_037870846.1"/>
    </source>
</evidence>
<dbReference type="SMART" id="SM00714">
    <property type="entry name" value="LITAF"/>
    <property type="match status" value="1"/>
</dbReference>
<comment type="subcellular location">
    <subcellularLocation>
        <location evidence="2">Endosome membrane</location>
        <topology evidence="2">Peripheral membrane protein</topology>
    </subcellularLocation>
    <subcellularLocation>
        <location evidence="1">Late endosome membrane</location>
    </subcellularLocation>
    <subcellularLocation>
        <location evidence="3">Lysosome membrane</location>
        <topology evidence="3">Peripheral membrane protein</topology>
        <orientation evidence="3">Cytoplasmic side</orientation>
    </subcellularLocation>
</comment>
<protein>
    <recommendedName>
        <fullName evidence="8">LITAF domain-containing protein</fullName>
    </recommendedName>
</protein>
<evidence type="ECO:0000256" key="5">
    <source>
        <dbReference type="ARBA" id="ARBA00022723"/>
    </source>
</evidence>
<reference evidence="9" key="2">
    <citation type="submission" date="2022-06" db="UniProtKB">
        <authorList>
            <consortium name="EnsemblMetazoa"/>
        </authorList>
    </citation>
    <scope>IDENTIFICATION</scope>
    <source>
        <strain evidence="9">p50T (Dazao)</strain>
    </source>
</reference>
<comment type="similarity">
    <text evidence="4">Belongs to the CDIP1/LITAF family.</text>
</comment>
<dbReference type="GO" id="GO:0005765">
    <property type="term" value="C:lysosomal membrane"/>
    <property type="evidence" value="ECO:0007669"/>
    <property type="project" value="UniProtKB-SubCell"/>
</dbReference>
<dbReference type="EnsemblMetazoa" id="XM_038014918.1">
    <property type="protein sequence ID" value="XP_037870846.1"/>
    <property type="gene ID" value="LOC101740969"/>
</dbReference>
<dbReference type="PROSITE" id="PS51837">
    <property type="entry name" value="LITAF"/>
    <property type="match status" value="1"/>
</dbReference>
<evidence type="ECO:0000259" key="8">
    <source>
        <dbReference type="PROSITE" id="PS51837"/>
    </source>
</evidence>
<dbReference type="PANTHER" id="PTHR23292:SF14">
    <property type="entry name" value="FI16615P1-RELATED"/>
    <property type="match status" value="1"/>
</dbReference>
<dbReference type="InterPro" id="IPR037519">
    <property type="entry name" value="LITAF_fam"/>
</dbReference>
<feature type="domain" description="LITAF" evidence="8">
    <location>
        <begin position="92"/>
        <end position="175"/>
    </location>
</feature>
<keyword evidence="5" id="KW-0479">Metal-binding</keyword>
<name>A0A8R2M054_BOMMO</name>
<dbReference type="InterPro" id="IPR006629">
    <property type="entry name" value="LITAF"/>
</dbReference>